<keyword evidence="4" id="KW-1185">Reference proteome</keyword>
<dbReference type="PROSITE" id="PS50206">
    <property type="entry name" value="RHODANESE_3"/>
    <property type="match status" value="1"/>
</dbReference>
<dbReference type="InterPro" id="IPR036873">
    <property type="entry name" value="Rhodanese-like_dom_sf"/>
</dbReference>
<protein>
    <recommendedName>
        <fullName evidence="2">Rhodanese domain-containing protein</fullName>
    </recommendedName>
</protein>
<evidence type="ECO:0000313" key="4">
    <source>
        <dbReference type="Proteomes" id="UP000660110"/>
    </source>
</evidence>
<proteinExistence type="predicted"/>
<dbReference type="Proteomes" id="UP000660110">
    <property type="component" value="Unassembled WGS sequence"/>
</dbReference>
<organism evidence="3 4">
    <name type="scientific">Halobacillus andaensis</name>
    <dbReference type="NCBI Taxonomy" id="1176239"/>
    <lineage>
        <taxon>Bacteria</taxon>
        <taxon>Bacillati</taxon>
        <taxon>Bacillota</taxon>
        <taxon>Bacilli</taxon>
        <taxon>Bacillales</taxon>
        <taxon>Bacillaceae</taxon>
        <taxon>Halobacillus</taxon>
    </lineage>
</organism>
<reference evidence="3" key="1">
    <citation type="journal article" date="2014" name="Int. J. Syst. Evol. Microbiol.">
        <title>Complete genome sequence of Corynebacterium casei LMG S-19264T (=DSM 44701T), isolated from a smear-ripened cheese.</title>
        <authorList>
            <consortium name="US DOE Joint Genome Institute (JGI-PGF)"/>
            <person name="Walter F."/>
            <person name="Albersmeier A."/>
            <person name="Kalinowski J."/>
            <person name="Ruckert C."/>
        </authorList>
    </citation>
    <scope>NUCLEOTIDE SEQUENCE</scope>
    <source>
        <strain evidence="3">CGMCC 1.12153</strain>
    </source>
</reference>
<gene>
    <name evidence="3" type="ORF">GCM10010954_35290</name>
</gene>
<comment type="caution">
    <text evidence="3">The sequence shown here is derived from an EMBL/GenBank/DDBJ whole genome shotgun (WGS) entry which is preliminary data.</text>
</comment>
<keyword evidence="1" id="KW-0812">Transmembrane</keyword>
<evidence type="ECO:0000259" key="2">
    <source>
        <dbReference type="PROSITE" id="PS50206"/>
    </source>
</evidence>
<accession>A0A917F0N1</accession>
<dbReference type="RefSeq" id="WP_229735406.1">
    <property type="nucleotide sequence ID" value="NZ_BMEL01000004.1"/>
</dbReference>
<evidence type="ECO:0000313" key="3">
    <source>
        <dbReference type="EMBL" id="GGF33055.1"/>
    </source>
</evidence>
<keyword evidence="1" id="KW-0472">Membrane</keyword>
<dbReference type="EMBL" id="BMEL01000004">
    <property type="protein sequence ID" value="GGF33055.1"/>
    <property type="molecule type" value="Genomic_DNA"/>
</dbReference>
<feature type="domain" description="Rhodanese" evidence="2">
    <location>
        <begin position="35"/>
        <end position="111"/>
    </location>
</feature>
<sequence>MLEFSVVVIGFLFFIMFRGLYQTFVLKPFTNQSASRDNFCVIDIRDYISAHRSPYPGAENIPLSYLQRALKDRFQCTKDILLVTDDKRGAKLAARMIRRKRGKTIYYVKAV</sequence>
<keyword evidence="1" id="KW-1133">Transmembrane helix</keyword>
<dbReference type="AlphaFoldDB" id="A0A917F0N1"/>
<evidence type="ECO:0000256" key="1">
    <source>
        <dbReference type="SAM" id="Phobius"/>
    </source>
</evidence>
<dbReference type="CDD" id="cd00158">
    <property type="entry name" value="RHOD"/>
    <property type="match status" value="1"/>
</dbReference>
<reference evidence="3" key="2">
    <citation type="submission" date="2020-09" db="EMBL/GenBank/DDBJ databases">
        <authorList>
            <person name="Sun Q."/>
            <person name="Zhou Y."/>
        </authorList>
    </citation>
    <scope>NUCLEOTIDE SEQUENCE</scope>
    <source>
        <strain evidence="3">CGMCC 1.12153</strain>
    </source>
</reference>
<dbReference type="InterPro" id="IPR001763">
    <property type="entry name" value="Rhodanese-like_dom"/>
</dbReference>
<dbReference type="SUPFAM" id="SSF52821">
    <property type="entry name" value="Rhodanese/Cell cycle control phosphatase"/>
    <property type="match status" value="1"/>
</dbReference>
<feature type="transmembrane region" description="Helical" evidence="1">
    <location>
        <begin position="6"/>
        <end position="26"/>
    </location>
</feature>
<dbReference type="Gene3D" id="3.40.250.10">
    <property type="entry name" value="Rhodanese-like domain"/>
    <property type="match status" value="1"/>
</dbReference>
<name>A0A917F0N1_HALAA</name>